<dbReference type="InterPro" id="IPR032286">
    <property type="entry name" value="DUF4837"/>
</dbReference>
<accession>A0A2H1E5W2</accession>
<organism evidence="1 2">
    <name type="scientific">Tenacibaculum maritimum NCIMB 2154</name>
    <dbReference type="NCBI Taxonomy" id="1349785"/>
    <lineage>
        <taxon>Bacteria</taxon>
        <taxon>Pseudomonadati</taxon>
        <taxon>Bacteroidota</taxon>
        <taxon>Flavobacteriia</taxon>
        <taxon>Flavobacteriales</taxon>
        <taxon>Flavobacteriaceae</taxon>
        <taxon>Tenacibaculum</taxon>
    </lineage>
</organism>
<evidence type="ECO:0000313" key="2">
    <source>
        <dbReference type="Proteomes" id="UP000231564"/>
    </source>
</evidence>
<dbReference type="Pfam" id="PF16125">
    <property type="entry name" value="DUF4837"/>
    <property type="match status" value="1"/>
</dbReference>
<dbReference type="STRING" id="1349785.GCA_000509405_02411"/>
<gene>
    <name evidence="1" type="ORF">MARIT_0240</name>
</gene>
<dbReference type="PROSITE" id="PS51257">
    <property type="entry name" value="PROKAR_LIPOPROTEIN"/>
    <property type="match status" value="1"/>
</dbReference>
<sequence length="329" mass="37441">MKRLLLFIIAIPFLLTSCKQGKGELILPTSTGNTNKIMVVIKGNEWLGKIGDEIRTVFGEHQVGLPQPETLLSVSQIDPSGFIKFIRNGKAILFVQKGEQEGIIIKKNQYAAPQILVYVTAKDNEGLINLIRNRGKEIIKIFKDEDIKFIQNIFKKERLDDTSFKTLQNLNITLDIPDRYNKVDDTGNFLWLRQHLKSGIARGDGSNNILVYSVPLKNGKKIADAITATRDSIGEKHIPGSKEGMYMITEQAYTPFTYDTMIDNKKAYETRGKWEVKNDFMAGPFLNYTVIDKKNNRLIIFEGFTYAPSINKREFLFELEAIAKSMHIK</sequence>
<protein>
    <recommendedName>
        <fullName evidence="3">Lipoprotein</fullName>
    </recommendedName>
</protein>
<reference evidence="1 2" key="1">
    <citation type="submission" date="2016-11" db="EMBL/GenBank/DDBJ databases">
        <authorList>
            <person name="Jaros S."/>
            <person name="Januszkiewicz K."/>
            <person name="Wedrychowicz H."/>
        </authorList>
    </citation>
    <scope>NUCLEOTIDE SEQUENCE [LARGE SCALE GENOMIC DNA]</scope>
    <source>
        <strain evidence="1">NCIMB 2154T</strain>
    </source>
</reference>
<dbReference type="AlphaFoldDB" id="A0A2H1E5W2"/>
<dbReference type="Proteomes" id="UP000231564">
    <property type="component" value="Chromosome MARIT"/>
</dbReference>
<dbReference type="OrthoDB" id="1115230at2"/>
<proteinExistence type="predicted"/>
<evidence type="ECO:0000313" key="1">
    <source>
        <dbReference type="EMBL" id="SFZ80150.1"/>
    </source>
</evidence>
<keyword evidence="2" id="KW-1185">Reference proteome</keyword>
<dbReference type="RefSeq" id="WP_024740281.1">
    <property type="nucleotide sequence ID" value="NZ_BAUG01000005.1"/>
</dbReference>
<dbReference type="EMBL" id="LT634361">
    <property type="protein sequence ID" value="SFZ80150.1"/>
    <property type="molecule type" value="Genomic_DNA"/>
</dbReference>
<dbReference type="KEGG" id="tmar:MARIT_0240"/>
<evidence type="ECO:0008006" key="3">
    <source>
        <dbReference type="Google" id="ProtNLM"/>
    </source>
</evidence>
<dbReference type="GeneID" id="47721844"/>
<name>A0A2H1E5W2_9FLAO</name>